<accession>A0A0C3G0L1</accession>
<evidence type="ECO:0000313" key="2">
    <source>
        <dbReference type="Proteomes" id="UP000054166"/>
    </source>
</evidence>
<reference evidence="2" key="2">
    <citation type="submission" date="2015-01" db="EMBL/GenBank/DDBJ databases">
        <title>Evolutionary Origins and Diversification of the Mycorrhizal Mutualists.</title>
        <authorList>
            <consortium name="DOE Joint Genome Institute"/>
            <consortium name="Mycorrhizal Genomics Consortium"/>
            <person name="Kohler A."/>
            <person name="Kuo A."/>
            <person name="Nagy L.G."/>
            <person name="Floudas D."/>
            <person name="Copeland A."/>
            <person name="Barry K.W."/>
            <person name="Cichocki N."/>
            <person name="Veneault-Fourrey C."/>
            <person name="LaButti K."/>
            <person name="Lindquist E.A."/>
            <person name="Lipzen A."/>
            <person name="Lundell T."/>
            <person name="Morin E."/>
            <person name="Murat C."/>
            <person name="Riley R."/>
            <person name="Ohm R."/>
            <person name="Sun H."/>
            <person name="Tunlid A."/>
            <person name="Henrissat B."/>
            <person name="Grigoriev I.V."/>
            <person name="Hibbett D.S."/>
            <person name="Martin F."/>
        </authorList>
    </citation>
    <scope>NUCLEOTIDE SEQUENCE [LARGE SCALE GENOMIC DNA]</scope>
    <source>
        <strain evidence="2">F 1598</strain>
    </source>
</reference>
<dbReference type="AlphaFoldDB" id="A0A0C3G0L1"/>
<gene>
    <name evidence="1" type="ORF">PILCRDRAFT_194686</name>
</gene>
<keyword evidence="2" id="KW-1185">Reference proteome</keyword>
<organism evidence="1 2">
    <name type="scientific">Piloderma croceum (strain F 1598)</name>
    <dbReference type="NCBI Taxonomy" id="765440"/>
    <lineage>
        <taxon>Eukaryota</taxon>
        <taxon>Fungi</taxon>
        <taxon>Dikarya</taxon>
        <taxon>Basidiomycota</taxon>
        <taxon>Agaricomycotina</taxon>
        <taxon>Agaricomycetes</taxon>
        <taxon>Agaricomycetidae</taxon>
        <taxon>Atheliales</taxon>
        <taxon>Atheliaceae</taxon>
        <taxon>Piloderma</taxon>
    </lineage>
</organism>
<dbReference type="EMBL" id="KN832974">
    <property type="protein sequence ID" value="KIM89740.1"/>
    <property type="molecule type" value="Genomic_DNA"/>
</dbReference>
<name>A0A0C3G0L1_PILCF</name>
<dbReference type="InParanoid" id="A0A0C3G0L1"/>
<dbReference type="HOGENOM" id="CLU_2997219_0_0_1"/>
<reference evidence="1 2" key="1">
    <citation type="submission" date="2014-04" db="EMBL/GenBank/DDBJ databases">
        <authorList>
            <consortium name="DOE Joint Genome Institute"/>
            <person name="Kuo A."/>
            <person name="Tarkka M."/>
            <person name="Buscot F."/>
            <person name="Kohler A."/>
            <person name="Nagy L.G."/>
            <person name="Floudas D."/>
            <person name="Copeland A."/>
            <person name="Barry K.W."/>
            <person name="Cichocki N."/>
            <person name="Veneault-Fourrey C."/>
            <person name="LaButti K."/>
            <person name="Lindquist E.A."/>
            <person name="Lipzen A."/>
            <person name="Lundell T."/>
            <person name="Morin E."/>
            <person name="Murat C."/>
            <person name="Sun H."/>
            <person name="Tunlid A."/>
            <person name="Henrissat B."/>
            <person name="Grigoriev I.V."/>
            <person name="Hibbett D.S."/>
            <person name="Martin F."/>
            <person name="Nordberg H.P."/>
            <person name="Cantor M.N."/>
            <person name="Hua S.X."/>
        </authorList>
    </citation>
    <scope>NUCLEOTIDE SEQUENCE [LARGE SCALE GENOMIC DNA]</scope>
    <source>
        <strain evidence="1 2">F 1598</strain>
    </source>
</reference>
<sequence>MLMMACLIIACSPSPHTPIRIPPHNPIAFSRPPPLLGYTDVYYFSMTLHCHTVLVAS</sequence>
<proteinExistence type="predicted"/>
<protein>
    <submittedName>
        <fullName evidence="1">Uncharacterized protein</fullName>
    </submittedName>
</protein>
<evidence type="ECO:0000313" key="1">
    <source>
        <dbReference type="EMBL" id="KIM89740.1"/>
    </source>
</evidence>
<dbReference type="Proteomes" id="UP000054166">
    <property type="component" value="Unassembled WGS sequence"/>
</dbReference>